<evidence type="ECO:0000256" key="1">
    <source>
        <dbReference type="ARBA" id="ARBA00001946"/>
    </source>
</evidence>
<keyword evidence="6" id="KW-0949">S-adenosyl-L-methionine</keyword>
<dbReference type="Gene3D" id="3.30.1610.20">
    <property type="entry name" value="Hen1, N-terminal domain"/>
    <property type="match status" value="1"/>
</dbReference>
<keyword evidence="15" id="KW-1185">Reference proteome</keyword>
<reference evidence="15" key="1">
    <citation type="submission" date="2020-05" db="EMBL/GenBank/DDBJ databases">
        <title>Frigoriglobus tundricola gen. nov., sp. nov., a psychrotolerant cellulolytic planctomycete of the family Gemmataceae with two divergent copies of 16S rRNA gene.</title>
        <authorList>
            <person name="Kulichevskaya I.S."/>
            <person name="Ivanova A.A."/>
            <person name="Naumoff D.G."/>
            <person name="Beletsky A.V."/>
            <person name="Rijpstra W.I.C."/>
            <person name="Sinninghe Damste J.S."/>
            <person name="Mardanov A.V."/>
            <person name="Ravin N.V."/>
            <person name="Dedysh S.N."/>
        </authorList>
    </citation>
    <scope>NUCLEOTIDE SEQUENCE [LARGE SCALE GENOMIC DNA]</scope>
    <source>
        <strain evidence="15">PL17</strain>
    </source>
</reference>
<organism evidence="14 15">
    <name type="scientific">Frigoriglobus tundricola</name>
    <dbReference type="NCBI Taxonomy" id="2774151"/>
    <lineage>
        <taxon>Bacteria</taxon>
        <taxon>Pseudomonadati</taxon>
        <taxon>Planctomycetota</taxon>
        <taxon>Planctomycetia</taxon>
        <taxon>Gemmatales</taxon>
        <taxon>Gemmataceae</taxon>
        <taxon>Frigoriglobus</taxon>
    </lineage>
</organism>
<evidence type="ECO:0000256" key="5">
    <source>
        <dbReference type="ARBA" id="ARBA00022679"/>
    </source>
</evidence>
<dbReference type="GO" id="GO:0001510">
    <property type="term" value="P:RNA methylation"/>
    <property type="evidence" value="ECO:0007669"/>
    <property type="project" value="InterPro"/>
</dbReference>
<evidence type="ECO:0000256" key="12">
    <source>
        <dbReference type="ARBA" id="ARBA00048418"/>
    </source>
</evidence>
<keyword evidence="4 14" id="KW-0489">Methyltransferase</keyword>
<dbReference type="PANTHER" id="PTHR21404:SF3">
    <property type="entry name" value="SMALL RNA 2'-O-METHYLTRANSFERASE"/>
    <property type="match status" value="1"/>
</dbReference>
<keyword evidence="10" id="KW-0943">RNA-mediated gene silencing</keyword>
<evidence type="ECO:0000256" key="11">
    <source>
        <dbReference type="ARBA" id="ARBA00035025"/>
    </source>
</evidence>
<dbReference type="InterPro" id="IPR024740">
    <property type="entry name" value="Hen1_N"/>
</dbReference>
<dbReference type="Pfam" id="PF13489">
    <property type="entry name" value="Methyltransf_23"/>
    <property type="match status" value="1"/>
</dbReference>
<protein>
    <recommendedName>
        <fullName evidence="3">Small RNA 2'-O-methyltransferase</fullName>
        <ecNumber evidence="11">2.1.1.386</ecNumber>
    </recommendedName>
</protein>
<dbReference type="InterPro" id="IPR038546">
    <property type="entry name" value="Hen1_N_sf"/>
</dbReference>
<gene>
    <name evidence="14" type="ORF">FTUN_4065</name>
</gene>
<dbReference type="RefSeq" id="WP_171472071.1">
    <property type="nucleotide sequence ID" value="NZ_CP053452.2"/>
</dbReference>
<evidence type="ECO:0000313" key="14">
    <source>
        <dbReference type="EMBL" id="QJW96508.1"/>
    </source>
</evidence>
<keyword evidence="5 14" id="KW-0808">Transferase</keyword>
<evidence type="ECO:0000256" key="8">
    <source>
        <dbReference type="ARBA" id="ARBA00022842"/>
    </source>
</evidence>
<keyword evidence="9" id="KW-0694">RNA-binding</keyword>
<keyword evidence="8" id="KW-0460">Magnesium</keyword>
<keyword evidence="7" id="KW-0479">Metal-binding</keyword>
<dbReference type="GO" id="GO:0003723">
    <property type="term" value="F:RNA binding"/>
    <property type="evidence" value="ECO:0007669"/>
    <property type="project" value="UniProtKB-KW"/>
</dbReference>
<evidence type="ECO:0000256" key="9">
    <source>
        <dbReference type="ARBA" id="ARBA00022884"/>
    </source>
</evidence>
<evidence type="ECO:0000256" key="7">
    <source>
        <dbReference type="ARBA" id="ARBA00022723"/>
    </source>
</evidence>
<dbReference type="GO" id="GO:0090486">
    <property type="term" value="F:small RNA 2'-O-methyltransferase activity"/>
    <property type="evidence" value="ECO:0007669"/>
    <property type="project" value="UniProtKB-EC"/>
</dbReference>
<comment type="cofactor">
    <cofactor evidence="1">
        <name>Mg(2+)</name>
        <dbReference type="ChEBI" id="CHEBI:18420"/>
    </cofactor>
</comment>
<dbReference type="Pfam" id="PF12623">
    <property type="entry name" value="Hen1_L"/>
    <property type="match status" value="1"/>
</dbReference>
<dbReference type="PANTHER" id="PTHR21404">
    <property type="entry name" value="HEN1"/>
    <property type="match status" value="1"/>
</dbReference>
<evidence type="ECO:0000259" key="13">
    <source>
        <dbReference type="Pfam" id="PF12623"/>
    </source>
</evidence>
<evidence type="ECO:0000256" key="4">
    <source>
        <dbReference type="ARBA" id="ARBA00022603"/>
    </source>
</evidence>
<sequence>MLLTITTTRPPATDLGWLLHKHPEKAQSFALAFGTAHVFYPEAADERCTAALVLDVDPVGLARQQRHTGNELLAQYVNDRPYVASSFLSVAIAQVLGSALAGTCRGRPDLAEAPLPLVARVTALPCRRGGEPFLRKLFEPLGYAVTATRHPLDPQFPEWGESPYFTVELAATVRLADLLSHLYVLVPVLDDEKHYWVSTDEVEKLLRHGDGWLAAHPEKEAIAARYLRRQGKLVKSALAHLGAEDPDADDAAGAQDLAEERLEAKVSLHERRLATVLSVLQATGAKRVLDLGCGEGKLLRLLAADPRFTEVVGVDVSVRSLEIARQRLDRTRLPDSLKDRVKLLHGALTYRDARLTGFDAAAVVEVIEHLDPPRLGAFERALFGAARPRAVVLTTPNREYNVRFESLPAGRFRHADHRFEWTRAEFAAWCEGVCAAFGYTVRTDPLGDVDTDVGAPSQMAVFTRGSTAC</sequence>
<dbReference type="InterPro" id="IPR029063">
    <property type="entry name" value="SAM-dependent_MTases_sf"/>
</dbReference>
<name>A0A6M5YRB6_9BACT</name>
<evidence type="ECO:0000256" key="10">
    <source>
        <dbReference type="ARBA" id="ARBA00023158"/>
    </source>
</evidence>
<dbReference type="GO" id="GO:0031047">
    <property type="term" value="P:regulatory ncRNA-mediated gene silencing"/>
    <property type="evidence" value="ECO:0007669"/>
    <property type="project" value="UniProtKB-KW"/>
</dbReference>
<accession>A0A6M5YRB6</accession>
<comment type="catalytic activity">
    <reaction evidence="12">
        <text>small RNA 3'-end nucleotide + S-adenosyl-L-methionine = small RNA 3'-end 2'-O-methylnucleotide + S-adenosyl-L-homocysteine + H(+)</text>
        <dbReference type="Rhea" id="RHEA:37887"/>
        <dbReference type="Rhea" id="RHEA-COMP:10415"/>
        <dbReference type="Rhea" id="RHEA-COMP:10416"/>
        <dbReference type="ChEBI" id="CHEBI:15378"/>
        <dbReference type="ChEBI" id="CHEBI:57856"/>
        <dbReference type="ChEBI" id="CHEBI:59789"/>
        <dbReference type="ChEBI" id="CHEBI:74896"/>
        <dbReference type="ChEBI" id="CHEBI:74898"/>
        <dbReference type="EC" id="2.1.1.386"/>
    </reaction>
</comment>
<evidence type="ECO:0000256" key="6">
    <source>
        <dbReference type="ARBA" id="ARBA00022691"/>
    </source>
</evidence>
<dbReference type="EMBL" id="CP053452">
    <property type="protein sequence ID" value="QJW96508.1"/>
    <property type="molecule type" value="Genomic_DNA"/>
</dbReference>
<dbReference type="SUPFAM" id="SSF53335">
    <property type="entry name" value="S-adenosyl-L-methionine-dependent methyltransferases"/>
    <property type="match status" value="1"/>
</dbReference>
<dbReference type="CDD" id="cd02440">
    <property type="entry name" value="AdoMet_MTases"/>
    <property type="match status" value="1"/>
</dbReference>
<dbReference type="Gene3D" id="3.40.50.150">
    <property type="entry name" value="Vaccinia Virus protein VP39"/>
    <property type="match status" value="1"/>
</dbReference>
<dbReference type="KEGG" id="ftj:FTUN_4065"/>
<dbReference type="Proteomes" id="UP000503447">
    <property type="component" value="Chromosome"/>
</dbReference>
<proteinExistence type="inferred from homology"/>
<evidence type="ECO:0000313" key="15">
    <source>
        <dbReference type="Proteomes" id="UP000503447"/>
    </source>
</evidence>
<dbReference type="InterPro" id="IPR024026">
    <property type="entry name" value="3'-RNA_MeTfrase_Hen1_bac"/>
</dbReference>
<dbReference type="GO" id="GO:0046872">
    <property type="term" value="F:metal ion binding"/>
    <property type="evidence" value="ECO:0007669"/>
    <property type="project" value="UniProtKB-KW"/>
</dbReference>
<evidence type="ECO:0000256" key="2">
    <source>
        <dbReference type="ARBA" id="ARBA00009026"/>
    </source>
</evidence>
<dbReference type="InterPro" id="IPR026610">
    <property type="entry name" value="Hen1"/>
</dbReference>
<dbReference type="NCBIfam" id="TIGR04074">
    <property type="entry name" value="bacter_Hen1"/>
    <property type="match status" value="1"/>
</dbReference>
<comment type="similarity">
    <text evidence="2">Belongs to the methyltransferase superfamily. HEN1 family.</text>
</comment>
<feature type="domain" description="Hen1 N-terminal" evidence="13">
    <location>
        <begin position="1"/>
        <end position="241"/>
    </location>
</feature>
<evidence type="ECO:0000256" key="3">
    <source>
        <dbReference type="ARBA" id="ARBA00021330"/>
    </source>
</evidence>
<dbReference type="AlphaFoldDB" id="A0A6M5YRB6"/>
<dbReference type="EC" id="2.1.1.386" evidence="11"/>